<dbReference type="Proteomes" id="UP000594638">
    <property type="component" value="Unassembled WGS sequence"/>
</dbReference>
<feature type="region of interest" description="Disordered" evidence="1">
    <location>
        <begin position="67"/>
        <end position="95"/>
    </location>
</feature>
<accession>A0A8S0UL14</accession>
<organism evidence="2 3">
    <name type="scientific">Olea europaea subsp. europaea</name>
    <dbReference type="NCBI Taxonomy" id="158383"/>
    <lineage>
        <taxon>Eukaryota</taxon>
        <taxon>Viridiplantae</taxon>
        <taxon>Streptophyta</taxon>
        <taxon>Embryophyta</taxon>
        <taxon>Tracheophyta</taxon>
        <taxon>Spermatophyta</taxon>
        <taxon>Magnoliopsida</taxon>
        <taxon>eudicotyledons</taxon>
        <taxon>Gunneridae</taxon>
        <taxon>Pentapetalae</taxon>
        <taxon>asterids</taxon>
        <taxon>lamiids</taxon>
        <taxon>Lamiales</taxon>
        <taxon>Oleaceae</taxon>
        <taxon>Oleeae</taxon>
        <taxon>Olea</taxon>
    </lineage>
</organism>
<comment type="caution">
    <text evidence="2">The sequence shown here is derived from an EMBL/GenBank/DDBJ whole genome shotgun (WGS) entry which is preliminary data.</text>
</comment>
<evidence type="ECO:0000313" key="2">
    <source>
        <dbReference type="EMBL" id="CAA3018936.1"/>
    </source>
</evidence>
<feature type="compositionally biased region" description="Pro residues" evidence="1">
    <location>
        <begin position="77"/>
        <end position="92"/>
    </location>
</feature>
<keyword evidence="3" id="KW-1185">Reference proteome</keyword>
<sequence>RYWLRSDLSETFNCLLSPRLSSRRVASVPSIASEPERRLMKMNYFLFSSSQSIFASRGTVQRLLTGMNQHGSSRRASPPPPPQPPPPIPPLGPRRQKVMAPLQEHQHWLLHHLRSSGQEWWGSIGMYEVWHHYRAQDPRLRSCRTVQRPPAHSDLEETVRRRLTSGESFLYARRG</sequence>
<dbReference type="Gramene" id="OE9A041712T1">
    <property type="protein sequence ID" value="OE9A041712C1"/>
    <property type="gene ID" value="OE9A041712"/>
</dbReference>
<evidence type="ECO:0000313" key="3">
    <source>
        <dbReference type="Proteomes" id="UP000594638"/>
    </source>
</evidence>
<evidence type="ECO:0000256" key="1">
    <source>
        <dbReference type="SAM" id="MobiDB-lite"/>
    </source>
</evidence>
<reference evidence="2 3" key="1">
    <citation type="submission" date="2019-12" db="EMBL/GenBank/DDBJ databases">
        <authorList>
            <person name="Alioto T."/>
            <person name="Alioto T."/>
            <person name="Gomez Garrido J."/>
        </authorList>
    </citation>
    <scope>NUCLEOTIDE SEQUENCE [LARGE SCALE GENOMIC DNA]</scope>
</reference>
<feature type="non-terminal residue" evidence="2">
    <location>
        <position position="1"/>
    </location>
</feature>
<name>A0A8S0UL14_OLEEU</name>
<proteinExistence type="predicted"/>
<protein>
    <submittedName>
        <fullName evidence="2">Uncharacterized protein</fullName>
    </submittedName>
</protein>
<dbReference type="EMBL" id="CACTIH010007971">
    <property type="protein sequence ID" value="CAA3018936.1"/>
    <property type="molecule type" value="Genomic_DNA"/>
</dbReference>
<gene>
    <name evidence="2" type="ORF">OLEA9_A041712</name>
</gene>
<dbReference type="AlphaFoldDB" id="A0A8S0UL14"/>